<reference evidence="3" key="1">
    <citation type="submission" date="2011-12" db="EMBL/GenBank/DDBJ databases">
        <title>Complete sequence of Methanoregula formicicum SMSP.</title>
        <authorList>
            <person name="Lucas S."/>
            <person name="Han J."/>
            <person name="Lapidus A."/>
            <person name="Cheng J.-F."/>
            <person name="Goodwin L."/>
            <person name="Pitluck S."/>
            <person name="Peters L."/>
            <person name="Ovchinnikova G."/>
            <person name="Teshima H."/>
            <person name="Detter J.C."/>
            <person name="Han C."/>
            <person name="Tapia R."/>
            <person name="Land M."/>
            <person name="Hauser L."/>
            <person name="Kyrpides N."/>
            <person name="Ivanova N."/>
            <person name="Pagani I."/>
            <person name="Imachi H."/>
            <person name="Tamaki H."/>
            <person name="Sekiguchi Y."/>
            <person name="Kamagata Y."/>
            <person name="Cadillo-Quiroz H."/>
            <person name="Zinder S."/>
            <person name="Liu W.-T."/>
            <person name="Woyke T."/>
        </authorList>
    </citation>
    <scope>NUCLEOTIDE SEQUENCE [LARGE SCALE GENOMIC DNA]</scope>
    <source>
        <strain evidence="3">DSM 22288 / NBRC 105244 / SMSP</strain>
    </source>
</reference>
<organism evidence="2 3">
    <name type="scientific">Methanoregula formicica (strain DSM 22288 / NBRC 105244 / SMSP)</name>
    <dbReference type="NCBI Taxonomy" id="593750"/>
    <lineage>
        <taxon>Archaea</taxon>
        <taxon>Methanobacteriati</taxon>
        <taxon>Methanobacteriota</taxon>
        <taxon>Stenosarchaea group</taxon>
        <taxon>Methanomicrobia</taxon>
        <taxon>Methanomicrobiales</taxon>
        <taxon>Methanoregulaceae</taxon>
        <taxon>Methanoregula</taxon>
    </lineage>
</organism>
<sequence length="170" mass="19351" precursor="true">MKIGNVDVKVSILAIAVFVIFTILVIIASIYSPVVRSQLIWLAPVLFMLIILPVALNYMSQRQYADLRPEYERQAKTVRIRLINESMIGKIVRIEGVVEHARFQFLNRPQYSVADRTGAIPVKMFTNPEEDIKVNDIVEVLGQVIRRYIVTGDPIINCVSIRKTGKKPEN</sequence>
<dbReference type="GeneID" id="14308280"/>
<dbReference type="HOGENOM" id="CLU_1582912_0_0_2"/>
<dbReference type="KEGG" id="mfo:Metfor_1891"/>
<protein>
    <recommendedName>
        <fullName evidence="4">Nucleotide-binding protein</fullName>
    </recommendedName>
</protein>
<dbReference type="Proteomes" id="UP000010824">
    <property type="component" value="Chromosome"/>
</dbReference>
<dbReference type="InterPro" id="IPR012340">
    <property type="entry name" value="NA-bd_OB-fold"/>
</dbReference>
<dbReference type="EMBL" id="CP003167">
    <property type="protein sequence ID" value="AGB02912.1"/>
    <property type="molecule type" value="Genomic_DNA"/>
</dbReference>
<keyword evidence="1" id="KW-0472">Membrane</keyword>
<name>L0HDU9_METFS</name>
<keyword evidence="1" id="KW-1133">Transmembrane helix</keyword>
<evidence type="ECO:0008006" key="4">
    <source>
        <dbReference type="Google" id="ProtNLM"/>
    </source>
</evidence>
<keyword evidence="1" id="KW-0812">Transmembrane</keyword>
<evidence type="ECO:0000256" key="1">
    <source>
        <dbReference type="SAM" id="Phobius"/>
    </source>
</evidence>
<gene>
    <name evidence="2" type="ordered locus">Metfor_1891</name>
</gene>
<proteinExistence type="predicted"/>
<dbReference type="AlphaFoldDB" id="L0HDU9"/>
<feature type="transmembrane region" description="Helical" evidence="1">
    <location>
        <begin position="12"/>
        <end position="32"/>
    </location>
</feature>
<feature type="transmembrane region" description="Helical" evidence="1">
    <location>
        <begin position="38"/>
        <end position="59"/>
    </location>
</feature>
<dbReference type="InParanoid" id="L0HDU9"/>
<keyword evidence="3" id="KW-1185">Reference proteome</keyword>
<dbReference type="STRING" id="593750.Metfor_1891"/>
<dbReference type="eggNOG" id="arCOG05116">
    <property type="taxonomic scope" value="Archaea"/>
</dbReference>
<dbReference type="RefSeq" id="WP_015285875.1">
    <property type="nucleotide sequence ID" value="NC_019943.1"/>
</dbReference>
<evidence type="ECO:0000313" key="2">
    <source>
        <dbReference type="EMBL" id="AGB02912.1"/>
    </source>
</evidence>
<dbReference type="OrthoDB" id="111893at2157"/>
<reference evidence="2 3" key="2">
    <citation type="journal article" date="2014" name="Genome Announc.">
        <title>Complete Genome Sequence of Methanoregula formicica SMSPT, a Mesophilic Hydrogenotrophic Methanogen Isolated from a Methanogenic Upflow Anaerobic Sludge Blanket Reactor.</title>
        <authorList>
            <person name="Yamamoto K."/>
            <person name="Tamaki H."/>
            <person name="Cadillo-Quiroz H."/>
            <person name="Imachi H."/>
            <person name="Kyrpides N."/>
            <person name="Woyke T."/>
            <person name="Goodwin L."/>
            <person name="Zinder S.H."/>
            <person name="Kamagata Y."/>
            <person name="Liu W.T."/>
        </authorList>
    </citation>
    <scope>NUCLEOTIDE SEQUENCE [LARGE SCALE GENOMIC DNA]</scope>
    <source>
        <strain evidence="3">DSM 22288 / NBRC 105244 / SMSP</strain>
    </source>
</reference>
<dbReference type="Gene3D" id="2.40.50.140">
    <property type="entry name" value="Nucleic acid-binding proteins"/>
    <property type="match status" value="1"/>
</dbReference>
<accession>L0HDU9</accession>
<evidence type="ECO:0000313" key="3">
    <source>
        <dbReference type="Proteomes" id="UP000010824"/>
    </source>
</evidence>